<evidence type="ECO:0000313" key="2">
    <source>
        <dbReference type="EMBL" id="TCO58284.1"/>
    </source>
</evidence>
<feature type="domain" description="DUF2399" evidence="1">
    <location>
        <begin position="30"/>
        <end position="104"/>
    </location>
</feature>
<organism evidence="2 3">
    <name type="scientific">Actinocrispum wychmicini</name>
    <dbReference type="NCBI Taxonomy" id="1213861"/>
    <lineage>
        <taxon>Bacteria</taxon>
        <taxon>Bacillati</taxon>
        <taxon>Actinomycetota</taxon>
        <taxon>Actinomycetes</taxon>
        <taxon>Pseudonocardiales</taxon>
        <taxon>Pseudonocardiaceae</taxon>
        <taxon>Actinocrispum</taxon>
    </lineage>
</organism>
<proteinExistence type="predicted"/>
<reference evidence="2 3" key="1">
    <citation type="submission" date="2019-03" db="EMBL/GenBank/DDBJ databases">
        <title>Genomic Encyclopedia of Type Strains, Phase IV (KMG-IV): sequencing the most valuable type-strain genomes for metagenomic binning, comparative biology and taxonomic classification.</title>
        <authorList>
            <person name="Goeker M."/>
        </authorList>
    </citation>
    <scope>NUCLEOTIDE SEQUENCE [LARGE SCALE GENOMIC DNA]</scope>
    <source>
        <strain evidence="2 3">DSM 45934</strain>
    </source>
</reference>
<accession>A0A4R2JGW5</accession>
<dbReference type="Pfam" id="PF09664">
    <property type="entry name" value="DUF2399"/>
    <property type="match status" value="1"/>
</dbReference>
<dbReference type="EMBL" id="SLWS01000005">
    <property type="protein sequence ID" value="TCO58284.1"/>
    <property type="molecule type" value="Genomic_DNA"/>
</dbReference>
<name>A0A4R2JGW5_9PSEU</name>
<protein>
    <submittedName>
        <fullName evidence="2">Uncharacterized protein (TIGR02679 family)</fullName>
    </submittedName>
</protein>
<evidence type="ECO:0000313" key="3">
    <source>
        <dbReference type="Proteomes" id="UP000295680"/>
    </source>
</evidence>
<keyword evidence="3" id="KW-1185">Reference proteome</keyword>
<evidence type="ECO:0000259" key="1">
    <source>
        <dbReference type="Pfam" id="PF09664"/>
    </source>
</evidence>
<sequence length="104" mass="10672">MSVLCLGLPGSVGTLTGRMLALARAGGEPCVLTLRQLGQVDLGVGSGLVWACENPIVLASAADELGPECPPPVCVNGQPSAAVWRLLDQLVADGAELMYHGDFD</sequence>
<gene>
    <name evidence="2" type="ORF">EV192_105349</name>
</gene>
<dbReference type="AlphaFoldDB" id="A0A4R2JGW5"/>
<comment type="caution">
    <text evidence="2">The sequence shown here is derived from an EMBL/GenBank/DDBJ whole genome shotgun (WGS) entry which is preliminary data.</text>
</comment>
<dbReference type="Proteomes" id="UP000295680">
    <property type="component" value="Unassembled WGS sequence"/>
</dbReference>
<dbReference type="InterPro" id="IPR024465">
    <property type="entry name" value="DUF2399"/>
</dbReference>